<comment type="subunit">
    <text evidence="6">Heterotetramer of 2 MoaD subunits and 2 MoaE subunits. Also stable as homodimer. The enzyme changes between these two forms during catalysis.</text>
</comment>
<keyword evidence="13" id="KW-1185">Reference proteome</keyword>
<dbReference type="EMBL" id="JAJEWP010000001">
    <property type="protein sequence ID" value="MCC2615061.1"/>
    <property type="molecule type" value="Genomic_DNA"/>
</dbReference>
<dbReference type="CDD" id="cd00756">
    <property type="entry name" value="MoaE"/>
    <property type="match status" value="1"/>
</dbReference>
<protein>
    <recommendedName>
        <fullName evidence="4">Molybdopterin synthase catalytic subunit</fullName>
        <ecNumber evidence="3">2.8.1.12</ecNumber>
    </recommendedName>
    <alternativeName>
        <fullName evidence="9">MPT synthase subunit 2</fullName>
    </alternativeName>
    <alternativeName>
        <fullName evidence="7">Molybdenum cofactor biosynthesis protein E</fullName>
    </alternativeName>
    <alternativeName>
        <fullName evidence="8">Molybdopterin-converting factor large subunit</fullName>
    </alternativeName>
    <alternativeName>
        <fullName evidence="10">Molybdopterin-converting factor subunit 2</fullName>
    </alternativeName>
</protein>
<comment type="caution">
    <text evidence="12">The sequence shown here is derived from an EMBL/GenBank/DDBJ whole genome shotgun (WGS) entry which is preliminary data.</text>
</comment>
<evidence type="ECO:0000256" key="10">
    <source>
        <dbReference type="ARBA" id="ARBA00032474"/>
    </source>
</evidence>
<dbReference type="EC" id="2.8.1.12" evidence="3"/>
<gene>
    <name evidence="12" type="primary">moaE</name>
    <name evidence="12" type="ORF">LJ739_02240</name>
</gene>
<keyword evidence="5" id="KW-0501">Molybdenum cofactor biosynthesis</keyword>
<dbReference type="SUPFAM" id="SSF54690">
    <property type="entry name" value="Molybdopterin synthase subunit MoaE"/>
    <property type="match status" value="1"/>
</dbReference>
<dbReference type="PANTHER" id="PTHR23404">
    <property type="entry name" value="MOLYBDOPTERIN SYNTHASE RELATED"/>
    <property type="match status" value="1"/>
</dbReference>
<dbReference type="InterPro" id="IPR036563">
    <property type="entry name" value="MoaE_sf"/>
</dbReference>
<evidence type="ECO:0000256" key="8">
    <source>
        <dbReference type="ARBA" id="ARBA00030407"/>
    </source>
</evidence>
<comment type="similarity">
    <text evidence="2">Belongs to the MoaE family.</text>
</comment>
<name>A0ABS8G756_9ALTE</name>
<dbReference type="Proteomes" id="UP001520878">
    <property type="component" value="Unassembled WGS sequence"/>
</dbReference>
<evidence type="ECO:0000313" key="12">
    <source>
        <dbReference type="EMBL" id="MCC2615061.1"/>
    </source>
</evidence>
<evidence type="ECO:0000256" key="5">
    <source>
        <dbReference type="ARBA" id="ARBA00023150"/>
    </source>
</evidence>
<sequence length="147" mass="16868">MIVIQPEDFDHGEQYKRLRARCDSDGAIVTFTGLVRDFCHHGRVSTITLEHYPGMAEKSLMQICAQARKRWELGEVTVIHRVGELSAHEQIVFVGVTSKHRQAAFEAAEFIMDYLKTLAPFWKKETTNHGPHWVDAKASDQVAFEKW</sequence>
<evidence type="ECO:0000256" key="4">
    <source>
        <dbReference type="ARBA" id="ARBA00013858"/>
    </source>
</evidence>
<dbReference type="Gene3D" id="3.90.1170.40">
    <property type="entry name" value="Molybdopterin biosynthesis MoaE subunit"/>
    <property type="match status" value="1"/>
</dbReference>
<comment type="catalytic activity">
    <reaction evidence="11">
        <text>2 [molybdopterin-synthase sulfur-carrier protein]-C-terminal-Gly-aminoethanethioate + cyclic pyranopterin phosphate + H2O = molybdopterin + 2 [molybdopterin-synthase sulfur-carrier protein]-C-terminal Gly-Gly + 2 H(+)</text>
        <dbReference type="Rhea" id="RHEA:26333"/>
        <dbReference type="Rhea" id="RHEA-COMP:12202"/>
        <dbReference type="Rhea" id="RHEA-COMP:19907"/>
        <dbReference type="ChEBI" id="CHEBI:15377"/>
        <dbReference type="ChEBI" id="CHEBI:15378"/>
        <dbReference type="ChEBI" id="CHEBI:58698"/>
        <dbReference type="ChEBI" id="CHEBI:59648"/>
        <dbReference type="ChEBI" id="CHEBI:90778"/>
        <dbReference type="ChEBI" id="CHEBI:232372"/>
        <dbReference type="EC" id="2.8.1.12"/>
    </reaction>
</comment>
<evidence type="ECO:0000256" key="11">
    <source>
        <dbReference type="ARBA" id="ARBA00049878"/>
    </source>
</evidence>
<dbReference type="RefSeq" id="WP_229156974.1">
    <property type="nucleotide sequence ID" value="NZ_JAJEWP010000001.1"/>
</dbReference>
<organism evidence="12 13">
    <name type="scientific">Fluctibacter halophilus</name>
    <dbReference type="NCBI Taxonomy" id="226011"/>
    <lineage>
        <taxon>Bacteria</taxon>
        <taxon>Pseudomonadati</taxon>
        <taxon>Pseudomonadota</taxon>
        <taxon>Gammaproteobacteria</taxon>
        <taxon>Alteromonadales</taxon>
        <taxon>Alteromonadaceae</taxon>
        <taxon>Fluctibacter</taxon>
    </lineage>
</organism>
<evidence type="ECO:0000313" key="13">
    <source>
        <dbReference type="Proteomes" id="UP001520878"/>
    </source>
</evidence>
<evidence type="ECO:0000256" key="7">
    <source>
        <dbReference type="ARBA" id="ARBA00029745"/>
    </source>
</evidence>
<evidence type="ECO:0000256" key="6">
    <source>
        <dbReference type="ARBA" id="ARBA00026066"/>
    </source>
</evidence>
<dbReference type="Pfam" id="PF02391">
    <property type="entry name" value="MoaE"/>
    <property type="match status" value="1"/>
</dbReference>
<reference evidence="12 13" key="1">
    <citation type="submission" date="2021-10" db="EMBL/GenBank/DDBJ databases">
        <title>Draft genome of Aestuariibacter halophilus JC2043.</title>
        <authorList>
            <person name="Emsley S.A."/>
            <person name="Pfannmuller K.M."/>
            <person name="Ushijima B."/>
            <person name="Saw J.H."/>
            <person name="Videau P."/>
        </authorList>
    </citation>
    <scope>NUCLEOTIDE SEQUENCE [LARGE SCALE GENOMIC DNA]</scope>
    <source>
        <strain evidence="12 13">JC2043</strain>
    </source>
</reference>
<accession>A0ABS8G756</accession>
<dbReference type="GO" id="GO:0030366">
    <property type="term" value="F:molybdopterin synthase activity"/>
    <property type="evidence" value="ECO:0007669"/>
    <property type="project" value="UniProtKB-EC"/>
</dbReference>
<evidence type="ECO:0000256" key="9">
    <source>
        <dbReference type="ARBA" id="ARBA00030781"/>
    </source>
</evidence>
<evidence type="ECO:0000256" key="3">
    <source>
        <dbReference type="ARBA" id="ARBA00011950"/>
    </source>
</evidence>
<dbReference type="InterPro" id="IPR003448">
    <property type="entry name" value="Mopterin_biosynth_MoaE"/>
</dbReference>
<keyword evidence="12" id="KW-0808">Transferase</keyword>
<comment type="pathway">
    <text evidence="1">Cofactor biosynthesis; molybdopterin biosynthesis.</text>
</comment>
<dbReference type="NCBIfam" id="NF007959">
    <property type="entry name" value="PRK10678.1"/>
    <property type="match status" value="1"/>
</dbReference>
<evidence type="ECO:0000256" key="2">
    <source>
        <dbReference type="ARBA" id="ARBA00005426"/>
    </source>
</evidence>
<proteinExistence type="inferred from homology"/>
<evidence type="ECO:0000256" key="1">
    <source>
        <dbReference type="ARBA" id="ARBA00005046"/>
    </source>
</evidence>